<name>A0A0A2Y2M0_9PAST</name>
<dbReference type="EC" id="1.1.1.81" evidence="7"/>
<dbReference type="FunFam" id="3.40.50.720:FF:000462">
    <property type="entry name" value="Glyoxylate reductase (NADP+)"/>
    <property type="match status" value="1"/>
</dbReference>
<dbReference type="InterPro" id="IPR029753">
    <property type="entry name" value="D-isomer_DH_CS"/>
</dbReference>
<evidence type="ECO:0000313" key="7">
    <source>
        <dbReference type="EMBL" id="KGQ37382.1"/>
    </source>
</evidence>
<dbReference type="STRING" id="155515.JP36_06420"/>
<gene>
    <name evidence="7" type="ORF">JP36_06420</name>
</gene>
<keyword evidence="7" id="KW-0670">Pyruvate</keyword>
<evidence type="ECO:0000256" key="3">
    <source>
        <dbReference type="ARBA" id="ARBA00023027"/>
    </source>
</evidence>
<dbReference type="PROSITE" id="PS00065">
    <property type="entry name" value="D_2_HYDROXYACID_DH_1"/>
    <property type="match status" value="1"/>
</dbReference>
<dbReference type="AlphaFoldDB" id="A0A0A2Y2M0"/>
<organism evidence="7 8">
    <name type="scientific">Gallibacterium genomosp. 1</name>
    <dbReference type="NCBI Taxonomy" id="155515"/>
    <lineage>
        <taxon>Bacteria</taxon>
        <taxon>Pseudomonadati</taxon>
        <taxon>Pseudomonadota</taxon>
        <taxon>Gammaproteobacteria</taxon>
        <taxon>Pasteurellales</taxon>
        <taxon>Pasteurellaceae</taxon>
        <taxon>Gallibacterium</taxon>
    </lineage>
</organism>
<reference evidence="7 8" key="1">
    <citation type="submission" date="2014-08" db="EMBL/GenBank/DDBJ databases">
        <title>Chaperone-usher fimbriae in a diverse selection of Gallibacterium genomes.</title>
        <authorList>
            <person name="Kudirkiene E."/>
            <person name="Bager R.J."/>
            <person name="Johnson T.J."/>
            <person name="Bojesen A.M."/>
        </authorList>
    </citation>
    <scope>NUCLEOTIDE SEQUENCE [LARGE SCALE GENOMIC DNA]</scope>
    <source>
        <strain evidence="7 8">CCM5974</strain>
    </source>
</reference>
<dbReference type="Proteomes" id="UP000030539">
    <property type="component" value="Unassembled WGS sequence"/>
</dbReference>
<dbReference type="SUPFAM" id="SSF52283">
    <property type="entry name" value="Formate/glycerate dehydrogenase catalytic domain-like"/>
    <property type="match status" value="1"/>
</dbReference>
<dbReference type="InterPro" id="IPR006139">
    <property type="entry name" value="D-isomer_2_OHA_DH_cat_dom"/>
</dbReference>
<evidence type="ECO:0000256" key="4">
    <source>
        <dbReference type="RuleBase" id="RU003719"/>
    </source>
</evidence>
<comment type="similarity">
    <text evidence="1 4">Belongs to the D-isomer specific 2-hydroxyacid dehydrogenase family.</text>
</comment>
<evidence type="ECO:0000256" key="1">
    <source>
        <dbReference type="ARBA" id="ARBA00005854"/>
    </source>
</evidence>
<accession>A0A0A2Y2M0</accession>
<evidence type="ECO:0000313" key="8">
    <source>
        <dbReference type="Proteomes" id="UP000030539"/>
    </source>
</evidence>
<dbReference type="PANTHER" id="PTHR10996:SF178">
    <property type="entry name" value="2-HYDROXYACID DEHYDROGENASE YGL185C-RELATED"/>
    <property type="match status" value="1"/>
</dbReference>
<dbReference type="PANTHER" id="PTHR10996">
    <property type="entry name" value="2-HYDROXYACID DEHYDROGENASE-RELATED"/>
    <property type="match status" value="1"/>
</dbReference>
<dbReference type="InterPro" id="IPR029752">
    <property type="entry name" value="D-isomer_DH_CS1"/>
</dbReference>
<feature type="domain" description="D-isomer specific 2-hydroxyacid dehydrogenase NAD-binding" evidence="6">
    <location>
        <begin position="110"/>
        <end position="288"/>
    </location>
</feature>
<dbReference type="eggNOG" id="COG1052">
    <property type="taxonomic scope" value="Bacteria"/>
</dbReference>
<keyword evidence="3" id="KW-0520">NAD</keyword>
<keyword evidence="2 4" id="KW-0560">Oxidoreductase</keyword>
<dbReference type="PROSITE" id="PS00671">
    <property type="entry name" value="D_2_HYDROXYACID_DH_3"/>
    <property type="match status" value="1"/>
</dbReference>
<dbReference type="GO" id="GO:0051287">
    <property type="term" value="F:NAD binding"/>
    <property type="evidence" value="ECO:0007669"/>
    <property type="project" value="InterPro"/>
</dbReference>
<evidence type="ECO:0000256" key="2">
    <source>
        <dbReference type="ARBA" id="ARBA00023002"/>
    </source>
</evidence>
<protein>
    <submittedName>
        <fullName evidence="7">Bifunctional glyoxylate/hydroxypyruvate reductase B</fullName>
        <ecNumber evidence="7">1.1.1.79</ecNumber>
        <ecNumber evidence="7">1.1.1.81</ecNumber>
    </submittedName>
</protein>
<sequence length="325" mass="36745">MKKKKVILYKKIPDDLLNILKDNFDIVFFNKINKENYSEFIKQLPSAEGLVGSSFDLKGDILDSADNLKVISTISAGYDNFDVNQLTEKGIRLMHTPDVLTDTTADLVFTLLLSTARRVVETSNFIYQGKWKKGIDESLFGTDVHHKKIGIIGMGKIGAAVAKRAYLGFDMEVLYTNRSRKFDVENDYKAKWYSLDELLKLSDFVCITLPLTKETEKLINKEKLLLMKPSSILINGGRGKIIDQNALIEVLKEKRILAAGLDVFEQEPLPLDSELLKLDNVVMTPHIGSATFETRYNMAKEAVYNLIEAFKVEKPQKNLVNSNVN</sequence>
<dbReference type="InterPro" id="IPR036291">
    <property type="entry name" value="NAD(P)-bd_dom_sf"/>
</dbReference>
<proteinExistence type="inferred from homology"/>
<dbReference type="EC" id="1.1.1.79" evidence="7"/>
<dbReference type="GO" id="GO:0030267">
    <property type="term" value="F:glyoxylate reductase (NADPH) activity"/>
    <property type="evidence" value="ECO:0007669"/>
    <property type="project" value="UniProtKB-EC"/>
</dbReference>
<dbReference type="RefSeq" id="WP_039173117.1">
    <property type="nucleotide sequence ID" value="NZ_JPXX01000018.1"/>
</dbReference>
<dbReference type="InterPro" id="IPR050223">
    <property type="entry name" value="D-isomer_2-hydroxyacid_DH"/>
</dbReference>
<dbReference type="InterPro" id="IPR006140">
    <property type="entry name" value="D-isomer_DH_NAD-bd"/>
</dbReference>
<dbReference type="EMBL" id="JPXX01000018">
    <property type="protein sequence ID" value="KGQ37382.1"/>
    <property type="molecule type" value="Genomic_DNA"/>
</dbReference>
<comment type="caution">
    <text evidence="7">The sequence shown here is derived from an EMBL/GenBank/DDBJ whole genome shotgun (WGS) entry which is preliminary data.</text>
</comment>
<evidence type="ECO:0000259" key="5">
    <source>
        <dbReference type="Pfam" id="PF00389"/>
    </source>
</evidence>
<dbReference type="SUPFAM" id="SSF51735">
    <property type="entry name" value="NAD(P)-binding Rossmann-fold domains"/>
    <property type="match status" value="1"/>
</dbReference>
<dbReference type="Pfam" id="PF00389">
    <property type="entry name" value="2-Hacid_dh"/>
    <property type="match status" value="1"/>
</dbReference>
<dbReference type="Pfam" id="PF02826">
    <property type="entry name" value="2-Hacid_dh_C"/>
    <property type="match status" value="1"/>
</dbReference>
<dbReference type="GO" id="GO:0005829">
    <property type="term" value="C:cytosol"/>
    <property type="evidence" value="ECO:0007669"/>
    <property type="project" value="TreeGrafter"/>
</dbReference>
<feature type="domain" description="D-isomer specific 2-hydroxyacid dehydrogenase catalytic" evidence="5">
    <location>
        <begin position="6"/>
        <end position="320"/>
    </location>
</feature>
<dbReference type="Gene3D" id="3.40.50.720">
    <property type="entry name" value="NAD(P)-binding Rossmann-like Domain"/>
    <property type="match status" value="2"/>
</dbReference>
<dbReference type="GO" id="GO:0016618">
    <property type="term" value="F:hydroxypyruvate reductase [NAD(P)H] activity"/>
    <property type="evidence" value="ECO:0007669"/>
    <property type="project" value="UniProtKB-EC"/>
</dbReference>
<dbReference type="CDD" id="cd05301">
    <property type="entry name" value="GDH"/>
    <property type="match status" value="1"/>
</dbReference>
<evidence type="ECO:0000259" key="6">
    <source>
        <dbReference type="Pfam" id="PF02826"/>
    </source>
</evidence>